<dbReference type="Proteomes" id="UP000499080">
    <property type="component" value="Unassembled WGS sequence"/>
</dbReference>
<proteinExistence type="predicted"/>
<name>A0A4Y2HE92_ARAVE</name>
<comment type="caution">
    <text evidence="1">The sequence shown here is derived from an EMBL/GenBank/DDBJ whole genome shotgun (WGS) entry which is preliminary data.</text>
</comment>
<dbReference type="AlphaFoldDB" id="A0A4Y2HE92"/>
<organism evidence="1 2">
    <name type="scientific">Araneus ventricosus</name>
    <name type="common">Orbweaver spider</name>
    <name type="synonym">Epeira ventricosa</name>
    <dbReference type="NCBI Taxonomy" id="182803"/>
    <lineage>
        <taxon>Eukaryota</taxon>
        <taxon>Metazoa</taxon>
        <taxon>Ecdysozoa</taxon>
        <taxon>Arthropoda</taxon>
        <taxon>Chelicerata</taxon>
        <taxon>Arachnida</taxon>
        <taxon>Araneae</taxon>
        <taxon>Araneomorphae</taxon>
        <taxon>Entelegynae</taxon>
        <taxon>Araneoidea</taxon>
        <taxon>Araneidae</taxon>
        <taxon>Araneus</taxon>
    </lineage>
</organism>
<evidence type="ECO:0000313" key="2">
    <source>
        <dbReference type="Proteomes" id="UP000499080"/>
    </source>
</evidence>
<dbReference type="EMBL" id="BGPR01001876">
    <property type="protein sequence ID" value="GBM63581.1"/>
    <property type="molecule type" value="Genomic_DNA"/>
</dbReference>
<accession>A0A4Y2HE92</accession>
<keyword evidence="2" id="KW-1185">Reference proteome</keyword>
<reference evidence="1 2" key="1">
    <citation type="journal article" date="2019" name="Sci. Rep.">
        <title>Orb-weaving spider Araneus ventricosus genome elucidates the spidroin gene catalogue.</title>
        <authorList>
            <person name="Kono N."/>
            <person name="Nakamura H."/>
            <person name="Ohtoshi R."/>
            <person name="Moran D.A.P."/>
            <person name="Shinohara A."/>
            <person name="Yoshida Y."/>
            <person name="Fujiwara M."/>
            <person name="Mori M."/>
            <person name="Tomita M."/>
            <person name="Arakawa K."/>
        </authorList>
    </citation>
    <scope>NUCLEOTIDE SEQUENCE [LARGE SCALE GENOMIC DNA]</scope>
</reference>
<gene>
    <name evidence="1" type="ORF">AVEN_173080_1</name>
</gene>
<sequence length="94" mass="11107">MIFNPSSVLHQELKASYDNKGNSIRQFISRDPPLSLDIPTWPGPIFSHLSRDGARPLQKINRFHPIPHCRSRLWYEMQTSFKVFRKHRESSLVY</sequence>
<evidence type="ECO:0000313" key="1">
    <source>
        <dbReference type="EMBL" id="GBM63581.1"/>
    </source>
</evidence>
<protein>
    <submittedName>
        <fullName evidence="1">Uncharacterized protein</fullName>
    </submittedName>
</protein>